<evidence type="ECO:0008006" key="3">
    <source>
        <dbReference type="Google" id="ProtNLM"/>
    </source>
</evidence>
<accession>A0A8H6W1L6</accession>
<gene>
    <name evidence="1" type="ORF">MIND_00733700</name>
</gene>
<dbReference type="EMBL" id="JACAZF010000006">
    <property type="protein sequence ID" value="KAF7301682.1"/>
    <property type="molecule type" value="Genomic_DNA"/>
</dbReference>
<keyword evidence="2" id="KW-1185">Reference proteome</keyword>
<reference evidence="1" key="1">
    <citation type="submission" date="2020-05" db="EMBL/GenBank/DDBJ databases">
        <title>Mycena genomes resolve the evolution of fungal bioluminescence.</title>
        <authorList>
            <person name="Tsai I.J."/>
        </authorList>
    </citation>
    <scope>NUCLEOTIDE SEQUENCE</scope>
    <source>
        <strain evidence="1">171206Taipei</strain>
    </source>
</reference>
<evidence type="ECO:0000313" key="2">
    <source>
        <dbReference type="Proteomes" id="UP000636479"/>
    </source>
</evidence>
<dbReference type="OrthoDB" id="2104739at2759"/>
<dbReference type="GeneID" id="59346554"/>
<sequence>MVKTFPVVNHVFDTSILPDSSSTSSMFLSSYNRVVSAEKQALLDHAAAPSQNTKRDIVMARVLAFLHISLHRMQHAMGLQPLQHLDKEISSASGDPFLYDLGEQYVTFLGVFRTYKLTPVPSKFSSREPFDDMLEAQPTIYVDPWLARDNFQCIISNGFDLDSLKTSPDLVELMKESHGYPVSVRGCCIFDHARLYGFERDDGKHMGGTSALALLRSLGMKDIVDRFSVTGLHQLGVHNLINVVSMQPNVAALFHTLNLVLEPVAGEENAYDIVCAEPNLLRGLAHVFDRVTFQNHAKENLSLPDPRLLALHAVCARVVHMSGAADVWPHPRDDDDEDLLVLEPDGTSMDMLYAKLAPFVIVEA</sequence>
<comment type="caution">
    <text evidence="1">The sequence shown here is derived from an EMBL/GenBank/DDBJ whole genome shotgun (WGS) entry which is preliminary data.</text>
</comment>
<name>A0A8H6W1L6_9AGAR</name>
<dbReference type="AlphaFoldDB" id="A0A8H6W1L6"/>
<organism evidence="1 2">
    <name type="scientific">Mycena indigotica</name>
    <dbReference type="NCBI Taxonomy" id="2126181"/>
    <lineage>
        <taxon>Eukaryota</taxon>
        <taxon>Fungi</taxon>
        <taxon>Dikarya</taxon>
        <taxon>Basidiomycota</taxon>
        <taxon>Agaricomycotina</taxon>
        <taxon>Agaricomycetes</taxon>
        <taxon>Agaricomycetidae</taxon>
        <taxon>Agaricales</taxon>
        <taxon>Marasmiineae</taxon>
        <taxon>Mycenaceae</taxon>
        <taxon>Mycena</taxon>
    </lineage>
</organism>
<evidence type="ECO:0000313" key="1">
    <source>
        <dbReference type="EMBL" id="KAF7301682.1"/>
    </source>
</evidence>
<proteinExistence type="predicted"/>
<dbReference type="Proteomes" id="UP000636479">
    <property type="component" value="Unassembled WGS sequence"/>
</dbReference>
<protein>
    <recommendedName>
        <fullName evidence="3">HNH nuclease domain-containing protein</fullName>
    </recommendedName>
</protein>
<dbReference type="RefSeq" id="XP_037219682.1">
    <property type="nucleotide sequence ID" value="XM_037364038.1"/>
</dbReference>